<proteinExistence type="predicted"/>
<dbReference type="AlphaFoldDB" id="A0A0D3I6J5"/>
<sequence length="152" mass="16107">MANELEPRASHVLPAAVSAWISGRRARRESPEDVLADLGLCLASEASESEEERWLRVAYLVAECRSLCRPRSRPASAGDTTATDAARILAGASAVLVLVGADASESSGFPCFPSPAGARPVDGSPNLFERVAARHGLATPERLFEMSSFVIN</sequence>
<dbReference type="InterPro" id="IPR029035">
    <property type="entry name" value="DHS-like_NAD/FAD-binding_dom"/>
</dbReference>
<dbReference type="PaxDb" id="2903-EOD06880"/>
<dbReference type="Proteomes" id="UP000013827">
    <property type="component" value="Unassembled WGS sequence"/>
</dbReference>
<reference evidence="1" key="2">
    <citation type="submission" date="2024-10" db="UniProtKB">
        <authorList>
            <consortium name="EnsemblProtists"/>
        </authorList>
    </citation>
    <scope>IDENTIFICATION</scope>
</reference>
<reference evidence="2" key="1">
    <citation type="journal article" date="2013" name="Nature">
        <title>Pan genome of the phytoplankton Emiliania underpins its global distribution.</title>
        <authorList>
            <person name="Read B.A."/>
            <person name="Kegel J."/>
            <person name="Klute M.J."/>
            <person name="Kuo A."/>
            <person name="Lefebvre S.C."/>
            <person name="Maumus F."/>
            <person name="Mayer C."/>
            <person name="Miller J."/>
            <person name="Monier A."/>
            <person name="Salamov A."/>
            <person name="Young J."/>
            <person name="Aguilar M."/>
            <person name="Claverie J.M."/>
            <person name="Frickenhaus S."/>
            <person name="Gonzalez K."/>
            <person name="Herman E.K."/>
            <person name="Lin Y.C."/>
            <person name="Napier J."/>
            <person name="Ogata H."/>
            <person name="Sarno A.F."/>
            <person name="Shmutz J."/>
            <person name="Schroeder D."/>
            <person name="de Vargas C."/>
            <person name="Verret F."/>
            <person name="von Dassow P."/>
            <person name="Valentin K."/>
            <person name="Van de Peer Y."/>
            <person name="Wheeler G."/>
            <person name="Dacks J.B."/>
            <person name="Delwiche C.F."/>
            <person name="Dyhrman S.T."/>
            <person name="Glockner G."/>
            <person name="John U."/>
            <person name="Richards T."/>
            <person name="Worden A.Z."/>
            <person name="Zhang X."/>
            <person name="Grigoriev I.V."/>
            <person name="Allen A.E."/>
            <person name="Bidle K."/>
            <person name="Borodovsky M."/>
            <person name="Bowler C."/>
            <person name="Brownlee C."/>
            <person name="Cock J.M."/>
            <person name="Elias M."/>
            <person name="Gladyshev V.N."/>
            <person name="Groth M."/>
            <person name="Guda C."/>
            <person name="Hadaegh A."/>
            <person name="Iglesias-Rodriguez M.D."/>
            <person name="Jenkins J."/>
            <person name="Jones B.M."/>
            <person name="Lawson T."/>
            <person name="Leese F."/>
            <person name="Lindquist E."/>
            <person name="Lobanov A."/>
            <person name="Lomsadze A."/>
            <person name="Malik S.B."/>
            <person name="Marsh M.E."/>
            <person name="Mackinder L."/>
            <person name="Mock T."/>
            <person name="Mueller-Roeber B."/>
            <person name="Pagarete A."/>
            <person name="Parker M."/>
            <person name="Probert I."/>
            <person name="Quesneville H."/>
            <person name="Raines C."/>
            <person name="Rensing S.A."/>
            <person name="Riano-Pachon D.M."/>
            <person name="Richier S."/>
            <person name="Rokitta S."/>
            <person name="Shiraiwa Y."/>
            <person name="Soanes D.M."/>
            <person name="van der Giezen M."/>
            <person name="Wahlund T.M."/>
            <person name="Williams B."/>
            <person name="Wilson W."/>
            <person name="Wolfe G."/>
            <person name="Wurch L.L."/>
        </authorList>
    </citation>
    <scope>NUCLEOTIDE SEQUENCE</scope>
</reference>
<dbReference type="HOGENOM" id="CLU_2008238_0_0_1"/>
<evidence type="ECO:0000313" key="1">
    <source>
        <dbReference type="EnsemblProtists" id="EOD06880"/>
    </source>
</evidence>
<dbReference type="SUPFAM" id="SSF52467">
    <property type="entry name" value="DHS-like NAD/FAD-binding domain"/>
    <property type="match status" value="1"/>
</dbReference>
<organism evidence="1 2">
    <name type="scientific">Emiliania huxleyi (strain CCMP1516)</name>
    <dbReference type="NCBI Taxonomy" id="280463"/>
    <lineage>
        <taxon>Eukaryota</taxon>
        <taxon>Haptista</taxon>
        <taxon>Haptophyta</taxon>
        <taxon>Prymnesiophyceae</taxon>
        <taxon>Isochrysidales</taxon>
        <taxon>Noelaerhabdaceae</taxon>
        <taxon>Emiliania</taxon>
    </lineage>
</organism>
<evidence type="ECO:0000313" key="2">
    <source>
        <dbReference type="Proteomes" id="UP000013827"/>
    </source>
</evidence>
<dbReference type="KEGG" id="ehx:EMIHUDRAFT_125104"/>
<evidence type="ECO:0008006" key="3">
    <source>
        <dbReference type="Google" id="ProtNLM"/>
    </source>
</evidence>
<dbReference type="EnsemblProtists" id="EOD06880">
    <property type="protein sequence ID" value="EOD06880"/>
    <property type="gene ID" value="EMIHUDRAFT_125104"/>
</dbReference>
<keyword evidence="2" id="KW-1185">Reference proteome</keyword>
<accession>A0A0D3I6J5</accession>
<name>A0A0D3I6J5_EMIH1</name>
<dbReference type="GeneID" id="17253031"/>
<dbReference type="RefSeq" id="XP_005759309.1">
    <property type="nucleotide sequence ID" value="XM_005759252.1"/>
</dbReference>
<protein>
    <recommendedName>
        <fullName evidence="3">Deacetylase sirtuin-type domain-containing protein</fullName>
    </recommendedName>
</protein>